<name>A0AAV4T090_CAEEX</name>
<dbReference type="AlphaFoldDB" id="A0AAV4T090"/>
<evidence type="ECO:0000256" key="1">
    <source>
        <dbReference type="ARBA" id="ARBA00022614"/>
    </source>
</evidence>
<organism evidence="4 5">
    <name type="scientific">Caerostris extrusa</name>
    <name type="common">Bark spider</name>
    <name type="synonym">Caerostris bankana</name>
    <dbReference type="NCBI Taxonomy" id="172846"/>
    <lineage>
        <taxon>Eukaryota</taxon>
        <taxon>Metazoa</taxon>
        <taxon>Ecdysozoa</taxon>
        <taxon>Arthropoda</taxon>
        <taxon>Chelicerata</taxon>
        <taxon>Arachnida</taxon>
        <taxon>Araneae</taxon>
        <taxon>Araneomorphae</taxon>
        <taxon>Entelegynae</taxon>
        <taxon>Araneoidea</taxon>
        <taxon>Araneidae</taxon>
        <taxon>Caerostris</taxon>
    </lineage>
</organism>
<dbReference type="SMART" id="SM00369">
    <property type="entry name" value="LRR_TYP"/>
    <property type="match status" value="2"/>
</dbReference>
<evidence type="ECO:0000256" key="2">
    <source>
        <dbReference type="ARBA" id="ARBA00022737"/>
    </source>
</evidence>
<proteinExistence type="predicted"/>
<accession>A0AAV4T090</accession>
<evidence type="ECO:0000256" key="3">
    <source>
        <dbReference type="SAM" id="SignalP"/>
    </source>
</evidence>
<dbReference type="Pfam" id="PF13855">
    <property type="entry name" value="LRR_8"/>
    <property type="match status" value="1"/>
</dbReference>
<evidence type="ECO:0000313" key="5">
    <source>
        <dbReference type="Proteomes" id="UP001054945"/>
    </source>
</evidence>
<dbReference type="InterPro" id="IPR032675">
    <property type="entry name" value="LRR_dom_sf"/>
</dbReference>
<evidence type="ECO:0000313" key="4">
    <source>
        <dbReference type="EMBL" id="GIY38709.1"/>
    </source>
</evidence>
<dbReference type="EMBL" id="BPLR01010347">
    <property type="protein sequence ID" value="GIY38709.1"/>
    <property type="molecule type" value="Genomic_DNA"/>
</dbReference>
<keyword evidence="1" id="KW-0433">Leucine-rich repeat</keyword>
<protein>
    <submittedName>
        <fullName evidence="4">Uncharacterized protein</fullName>
    </submittedName>
</protein>
<feature type="signal peptide" evidence="3">
    <location>
        <begin position="1"/>
        <end position="24"/>
    </location>
</feature>
<comment type="caution">
    <text evidence="4">The sequence shown here is derived from an EMBL/GenBank/DDBJ whole genome shotgun (WGS) entry which is preliminary data.</text>
</comment>
<dbReference type="SUPFAM" id="SSF52058">
    <property type="entry name" value="L domain-like"/>
    <property type="match status" value="1"/>
</dbReference>
<keyword evidence="5" id="KW-1185">Reference proteome</keyword>
<feature type="chain" id="PRO_5043898847" evidence="3">
    <location>
        <begin position="25"/>
        <end position="345"/>
    </location>
</feature>
<dbReference type="PANTHER" id="PTHR45617">
    <property type="entry name" value="LEUCINE RICH REPEAT FAMILY PROTEIN"/>
    <property type="match status" value="1"/>
</dbReference>
<dbReference type="Proteomes" id="UP001054945">
    <property type="component" value="Unassembled WGS sequence"/>
</dbReference>
<keyword evidence="2" id="KW-0677">Repeat</keyword>
<sequence>MFTTQKSKYIIVILFVLRFKSLKSYVLFDKHQCKSTQEDNKCIFNFSNGNWEELLTLSKEFDNCLAQCDRGDILFQFKNYSLPAFRHTLFSNFKDRNLMLEISNGSRVALLSPSLPEYSLFANSTFSSLIFDISDAATLVGWNWTLLENITIVSDKGFVFNAVKSKLVYLHSDFNKIARGRITIVRILECGLRWLGRNVFAPLVHLKILEFRDNFLENIERSQLPSSTNHQAPALRYLDLGNNRLTSLPDDLFEDLNLQIVYLSGNRLKISEPLMESILNNERKYILTLESSERLIEPRIEDVTYLSFFSEDLPCCIVHLPTQEKRSRMMTPHFCHRSLYNISTR</sequence>
<reference evidence="4 5" key="1">
    <citation type="submission" date="2021-06" db="EMBL/GenBank/DDBJ databases">
        <title>Caerostris extrusa draft genome.</title>
        <authorList>
            <person name="Kono N."/>
            <person name="Arakawa K."/>
        </authorList>
    </citation>
    <scope>NUCLEOTIDE SEQUENCE [LARGE SCALE GENOMIC DNA]</scope>
</reference>
<dbReference type="Gene3D" id="3.80.10.10">
    <property type="entry name" value="Ribonuclease Inhibitor"/>
    <property type="match status" value="1"/>
</dbReference>
<dbReference type="PANTHER" id="PTHR45617:SF170">
    <property type="entry name" value="MIP14966P"/>
    <property type="match status" value="1"/>
</dbReference>
<keyword evidence="3" id="KW-0732">Signal</keyword>
<dbReference type="InterPro" id="IPR001611">
    <property type="entry name" value="Leu-rich_rpt"/>
</dbReference>
<dbReference type="PROSITE" id="PS51450">
    <property type="entry name" value="LRR"/>
    <property type="match status" value="1"/>
</dbReference>
<gene>
    <name evidence="4" type="primary">AVEN_116494_1</name>
    <name evidence="4" type="ORF">CEXT_175101</name>
</gene>
<dbReference type="InterPro" id="IPR003591">
    <property type="entry name" value="Leu-rich_rpt_typical-subtyp"/>
</dbReference>